<evidence type="ECO:0000313" key="6">
    <source>
        <dbReference type="Proteomes" id="UP000515908"/>
    </source>
</evidence>
<dbReference type="PRINTS" id="PR00387">
    <property type="entry name" value="PDIESTERASE1"/>
</dbReference>
<accession>A0A7G2CSJ7</accession>
<proteinExistence type="predicted"/>
<sequence>MEITDSYNKEDVVHRRKVMETMIKAADVSNVTKPFDMSRLWASAVTEEFYRQGDMEKAKGIEVLPMFDRSQNNELAKGQIGFIDFVAGKFFKEIVSIIFKDMQWCVDNIASNRAKWQEILDAK</sequence>
<protein>
    <submittedName>
        <fullName evidence="5">3'5'-cyclic nucleotide phosphodiesterase, putative</fullName>
    </submittedName>
</protein>
<evidence type="ECO:0000313" key="5">
    <source>
        <dbReference type="EMBL" id="CAD2222001.1"/>
    </source>
</evidence>
<dbReference type="EMBL" id="LR877167">
    <property type="protein sequence ID" value="CAD2222001.1"/>
    <property type="molecule type" value="Genomic_DNA"/>
</dbReference>
<organism evidence="5 6">
    <name type="scientific">Angomonas deanei</name>
    <dbReference type="NCBI Taxonomy" id="59799"/>
    <lineage>
        <taxon>Eukaryota</taxon>
        <taxon>Discoba</taxon>
        <taxon>Euglenozoa</taxon>
        <taxon>Kinetoplastea</taxon>
        <taxon>Metakinetoplastina</taxon>
        <taxon>Trypanosomatida</taxon>
        <taxon>Trypanosomatidae</taxon>
        <taxon>Strigomonadinae</taxon>
        <taxon>Angomonas</taxon>
    </lineage>
</organism>
<reference evidence="5 6" key="1">
    <citation type="submission" date="2020-08" db="EMBL/GenBank/DDBJ databases">
        <authorList>
            <person name="Newling K."/>
            <person name="Davey J."/>
            <person name="Forrester S."/>
        </authorList>
    </citation>
    <scope>NUCLEOTIDE SEQUENCE [LARGE SCALE GENOMIC DNA]</scope>
    <source>
        <strain evidence="6">Crithidia deanei Carvalho (ATCC PRA-265)</strain>
    </source>
</reference>
<dbReference type="Proteomes" id="UP000515908">
    <property type="component" value="Chromosome 23"/>
</dbReference>
<gene>
    <name evidence="5" type="ORF">ADEAN_000954000</name>
</gene>
<dbReference type="InterPro" id="IPR036971">
    <property type="entry name" value="PDEase_catalytic_dom_sf"/>
</dbReference>
<keyword evidence="6" id="KW-1185">Reference proteome</keyword>
<dbReference type="GO" id="GO:0046872">
    <property type="term" value="F:metal ion binding"/>
    <property type="evidence" value="ECO:0007669"/>
    <property type="project" value="UniProtKB-KW"/>
</dbReference>
<dbReference type="PROSITE" id="PS51845">
    <property type="entry name" value="PDEASE_I_2"/>
    <property type="match status" value="1"/>
</dbReference>
<dbReference type="PANTHER" id="PTHR11347">
    <property type="entry name" value="CYCLIC NUCLEOTIDE PHOSPHODIESTERASE"/>
    <property type="match status" value="1"/>
</dbReference>
<keyword evidence="2" id="KW-0378">Hydrolase</keyword>
<dbReference type="AlphaFoldDB" id="A0A7G2CSJ7"/>
<dbReference type="GO" id="GO:0007165">
    <property type="term" value="P:signal transduction"/>
    <property type="evidence" value="ECO:0007669"/>
    <property type="project" value="InterPro"/>
</dbReference>
<dbReference type="Gene3D" id="1.10.1300.10">
    <property type="entry name" value="3'5'-cyclic nucleotide phosphodiesterase, catalytic domain"/>
    <property type="match status" value="1"/>
</dbReference>
<dbReference type="VEuPathDB" id="TriTrypDB:ADEAN_000954000"/>
<dbReference type="GO" id="GO:0004114">
    <property type="term" value="F:3',5'-cyclic-nucleotide phosphodiesterase activity"/>
    <property type="evidence" value="ECO:0007669"/>
    <property type="project" value="InterPro"/>
</dbReference>
<dbReference type="InterPro" id="IPR023088">
    <property type="entry name" value="PDEase"/>
</dbReference>
<evidence type="ECO:0000259" key="4">
    <source>
        <dbReference type="PROSITE" id="PS51845"/>
    </source>
</evidence>
<keyword evidence="1 3" id="KW-0479">Metal-binding</keyword>
<evidence type="ECO:0000256" key="2">
    <source>
        <dbReference type="ARBA" id="ARBA00022801"/>
    </source>
</evidence>
<dbReference type="Pfam" id="PF00233">
    <property type="entry name" value="PDEase_I"/>
    <property type="match status" value="1"/>
</dbReference>
<evidence type="ECO:0000256" key="3">
    <source>
        <dbReference type="PIRSR" id="PIRSR623088-3"/>
    </source>
</evidence>
<dbReference type="InterPro" id="IPR002073">
    <property type="entry name" value="PDEase_catalytic_dom"/>
</dbReference>
<feature type="domain" description="PDEase" evidence="4">
    <location>
        <begin position="1"/>
        <end position="123"/>
    </location>
</feature>
<name>A0A7G2CSJ7_9TRYP</name>
<evidence type="ECO:0000256" key="1">
    <source>
        <dbReference type="ARBA" id="ARBA00022723"/>
    </source>
</evidence>
<dbReference type="SUPFAM" id="SSF109604">
    <property type="entry name" value="HD-domain/PDEase-like"/>
    <property type="match status" value="1"/>
</dbReference>
<feature type="binding site" evidence="3">
    <location>
        <position position="27"/>
    </location>
    <ligand>
        <name>Zn(2+)</name>
        <dbReference type="ChEBI" id="CHEBI:29105"/>
        <label>1</label>
    </ligand>
</feature>